<reference evidence="1" key="1">
    <citation type="journal article" date="2014" name="Front. Microbiol.">
        <title>High frequency of phylogenetically diverse reductive dehalogenase-homologous genes in deep subseafloor sedimentary metagenomes.</title>
        <authorList>
            <person name="Kawai M."/>
            <person name="Futagami T."/>
            <person name="Toyoda A."/>
            <person name="Takaki Y."/>
            <person name="Nishi S."/>
            <person name="Hori S."/>
            <person name="Arai W."/>
            <person name="Tsubouchi T."/>
            <person name="Morono Y."/>
            <person name="Uchiyama I."/>
            <person name="Ito T."/>
            <person name="Fujiyama A."/>
            <person name="Inagaki F."/>
            <person name="Takami H."/>
        </authorList>
    </citation>
    <scope>NUCLEOTIDE SEQUENCE</scope>
    <source>
        <strain evidence="1">Expedition CK06-06</strain>
    </source>
</reference>
<accession>X1MGX1</accession>
<evidence type="ECO:0000313" key="1">
    <source>
        <dbReference type="EMBL" id="GAI30493.1"/>
    </source>
</evidence>
<gene>
    <name evidence="1" type="ORF">S06H3_26651</name>
</gene>
<organism evidence="1">
    <name type="scientific">marine sediment metagenome</name>
    <dbReference type="NCBI Taxonomy" id="412755"/>
    <lineage>
        <taxon>unclassified sequences</taxon>
        <taxon>metagenomes</taxon>
        <taxon>ecological metagenomes</taxon>
    </lineage>
</organism>
<name>X1MGX1_9ZZZZ</name>
<protein>
    <submittedName>
        <fullName evidence="1">Uncharacterized protein</fullName>
    </submittedName>
</protein>
<proteinExistence type="predicted"/>
<sequence>KLFCKIKAEGSGKPGILAHADEFSIYVKINFIAQSRAKIQGKVSFLKD</sequence>
<dbReference type="AlphaFoldDB" id="X1MGX1"/>
<comment type="caution">
    <text evidence="1">The sequence shown here is derived from an EMBL/GenBank/DDBJ whole genome shotgun (WGS) entry which is preliminary data.</text>
</comment>
<feature type="non-terminal residue" evidence="1">
    <location>
        <position position="1"/>
    </location>
</feature>
<dbReference type="EMBL" id="BARV01015424">
    <property type="protein sequence ID" value="GAI30493.1"/>
    <property type="molecule type" value="Genomic_DNA"/>
</dbReference>